<keyword evidence="3" id="KW-1185">Reference proteome</keyword>
<dbReference type="PANTHER" id="PTHR48465:SF1">
    <property type="entry name" value="PROTEIN SSUH2 HOMOLOG"/>
    <property type="match status" value="1"/>
</dbReference>
<feature type="region of interest" description="Disordered" evidence="1">
    <location>
        <begin position="1"/>
        <end position="67"/>
    </location>
</feature>
<dbReference type="InterPro" id="IPR001305">
    <property type="entry name" value="HSP_DnaJ_Cys-rich_dom"/>
</dbReference>
<dbReference type="GO" id="GO:0051082">
    <property type="term" value="F:unfolded protein binding"/>
    <property type="evidence" value="ECO:0007669"/>
    <property type="project" value="InterPro"/>
</dbReference>
<comment type="caution">
    <text evidence="2">The sequence shown here is derived from an EMBL/GenBank/DDBJ whole genome shotgun (WGS) entry which is preliminary data.</text>
</comment>
<dbReference type="GO" id="GO:0031072">
    <property type="term" value="F:heat shock protein binding"/>
    <property type="evidence" value="ECO:0007669"/>
    <property type="project" value="InterPro"/>
</dbReference>
<accession>A0A9Q0ECU4</accession>
<evidence type="ECO:0000313" key="2">
    <source>
        <dbReference type="EMBL" id="KAJ3602117.1"/>
    </source>
</evidence>
<dbReference type="Proteomes" id="UP001148018">
    <property type="component" value="Unassembled WGS sequence"/>
</dbReference>
<evidence type="ECO:0000256" key="1">
    <source>
        <dbReference type="SAM" id="MobiDB-lite"/>
    </source>
</evidence>
<dbReference type="AlphaFoldDB" id="A0A9Q0ECU4"/>
<gene>
    <name evidence="2" type="ORF">NHX12_029876</name>
</gene>
<sequence>MDEDLGTFDPNIPEEGPSAPPPGWLDVVNGYQGHGGGAEGDNPLYPPPPAYNPQPELNRNTSVPEVSSKPARNMTFRNIKPVVVYRYWLETFTETRTSAWESEPFSGQTVDGPQYGVSPPPWEVQVFPPQRYSDQVQKTRVPHSSFVKMCHKCNGVGRTRCTPCSGRGKKRCTHCHGNGRIRRSGKSTRCSFCHGRGRKICSFCRGKGHRTCSVCNGNQNLMHFIELTITWKNNIDSFIPDRQPDFPDEKFSKVKGDSFFVDENQLVYPIYGFPDQEICDVSRKFITDHFARFGSSSRIMQQRQTIELVPLTHANYEYSGKNFDYFLYGLENKVHVSKYPRACSIM</sequence>
<protein>
    <recommendedName>
        <fullName evidence="4">Protein SSUH2 homolog</fullName>
    </recommendedName>
</protein>
<dbReference type="InterPro" id="IPR052789">
    <property type="entry name" value="SSUH2_homolog"/>
</dbReference>
<reference evidence="2" key="1">
    <citation type="submission" date="2022-07" db="EMBL/GenBank/DDBJ databases">
        <title>Chromosome-level genome of Muraenolepis orangiensis.</title>
        <authorList>
            <person name="Kim J."/>
        </authorList>
    </citation>
    <scope>NUCLEOTIDE SEQUENCE</scope>
    <source>
        <strain evidence="2">KU_S4_2022</strain>
        <tissue evidence="2">Muscle</tissue>
    </source>
</reference>
<dbReference type="EMBL" id="JANIIK010000046">
    <property type="protein sequence ID" value="KAJ3602117.1"/>
    <property type="molecule type" value="Genomic_DNA"/>
</dbReference>
<evidence type="ECO:0008006" key="4">
    <source>
        <dbReference type="Google" id="ProtNLM"/>
    </source>
</evidence>
<dbReference type="OrthoDB" id="3355217at2759"/>
<proteinExistence type="predicted"/>
<dbReference type="PANTHER" id="PTHR48465">
    <property type="entry name" value="PROTEIN SSUH2 HOMOLOG"/>
    <property type="match status" value="1"/>
</dbReference>
<dbReference type="CDD" id="cd10719">
    <property type="entry name" value="DnaJ_zf"/>
    <property type="match status" value="1"/>
</dbReference>
<name>A0A9Q0ECU4_9TELE</name>
<evidence type="ECO:0000313" key="3">
    <source>
        <dbReference type="Proteomes" id="UP001148018"/>
    </source>
</evidence>
<organism evidence="2 3">
    <name type="scientific">Muraenolepis orangiensis</name>
    <name type="common">Patagonian moray cod</name>
    <dbReference type="NCBI Taxonomy" id="630683"/>
    <lineage>
        <taxon>Eukaryota</taxon>
        <taxon>Metazoa</taxon>
        <taxon>Chordata</taxon>
        <taxon>Craniata</taxon>
        <taxon>Vertebrata</taxon>
        <taxon>Euteleostomi</taxon>
        <taxon>Actinopterygii</taxon>
        <taxon>Neopterygii</taxon>
        <taxon>Teleostei</taxon>
        <taxon>Neoteleostei</taxon>
        <taxon>Acanthomorphata</taxon>
        <taxon>Zeiogadaria</taxon>
        <taxon>Gadariae</taxon>
        <taxon>Gadiformes</taxon>
        <taxon>Muraenolepidoidei</taxon>
        <taxon>Muraenolepididae</taxon>
        <taxon>Muraenolepis</taxon>
    </lineage>
</organism>